<dbReference type="EMBL" id="CAJNOT010002144">
    <property type="protein sequence ID" value="CAF1288342.1"/>
    <property type="molecule type" value="Genomic_DNA"/>
</dbReference>
<comment type="caution">
    <text evidence="3">The sequence shown here is derived from an EMBL/GenBank/DDBJ whole genome shotgun (WGS) entry which is preliminary data.</text>
</comment>
<protein>
    <submittedName>
        <fullName evidence="3">Uncharacterized protein</fullName>
    </submittedName>
</protein>
<organism evidence="3 4">
    <name type="scientific">Rotaria sordida</name>
    <dbReference type="NCBI Taxonomy" id="392033"/>
    <lineage>
        <taxon>Eukaryota</taxon>
        <taxon>Metazoa</taxon>
        <taxon>Spiralia</taxon>
        <taxon>Gnathifera</taxon>
        <taxon>Rotifera</taxon>
        <taxon>Eurotatoria</taxon>
        <taxon>Bdelloidea</taxon>
        <taxon>Philodinida</taxon>
        <taxon>Philodinidae</taxon>
        <taxon>Rotaria</taxon>
    </lineage>
</organism>
<sequence length="277" mass="31697">MLNILGNTDLCSVSPICSISDKFHSRAVLPLTKNLRIFYNTIIKHIEKDISGRRITKIDAIQRTSSEGENQCRFLSEDKLSFTNISYVIEGSSWGEVLVVANASYLQGITEEFDGDISGRPWTYRRANTSSTDINIVAVNDTIIQNHVRGSDYGRKFLFLSPTESSCHCDIGVWRGKISLEVLRGGEEQSYGWHYWFRANAPIEWTNRTIFLNSLLWTGTCHDLAKMPYLRESRRSIGINNFLMNILTINRSASDLHGYIYFMIVFILVLMMLIFIE</sequence>
<keyword evidence="1" id="KW-0812">Transmembrane</keyword>
<evidence type="ECO:0000313" key="2">
    <source>
        <dbReference type="EMBL" id="CAF1288342.1"/>
    </source>
</evidence>
<evidence type="ECO:0000256" key="1">
    <source>
        <dbReference type="SAM" id="Phobius"/>
    </source>
</evidence>
<dbReference type="EMBL" id="CAJOBD010001580">
    <property type="protein sequence ID" value="CAF3814125.1"/>
    <property type="molecule type" value="Genomic_DNA"/>
</dbReference>
<evidence type="ECO:0000313" key="4">
    <source>
        <dbReference type="Proteomes" id="UP000663836"/>
    </source>
</evidence>
<dbReference type="AlphaFoldDB" id="A0A819C621"/>
<dbReference type="Proteomes" id="UP000663836">
    <property type="component" value="Unassembled WGS sequence"/>
</dbReference>
<proteinExistence type="predicted"/>
<reference evidence="3" key="1">
    <citation type="submission" date="2021-02" db="EMBL/GenBank/DDBJ databases">
        <authorList>
            <person name="Nowell W R."/>
        </authorList>
    </citation>
    <scope>NUCLEOTIDE SEQUENCE</scope>
</reference>
<gene>
    <name evidence="3" type="ORF">JBS370_LOCUS16048</name>
    <name evidence="2" type="ORF">ZHD862_LOCUS27309</name>
</gene>
<dbReference type="Proteomes" id="UP000663864">
    <property type="component" value="Unassembled WGS sequence"/>
</dbReference>
<name>A0A819C621_9BILA</name>
<evidence type="ECO:0000313" key="3">
    <source>
        <dbReference type="EMBL" id="CAF3814125.1"/>
    </source>
</evidence>
<keyword evidence="1" id="KW-1133">Transmembrane helix</keyword>
<accession>A0A819C621</accession>
<keyword evidence="1" id="KW-0472">Membrane</keyword>
<feature type="transmembrane region" description="Helical" evidence="1">
    <location>
        <begin position="258"/>
        <end position="276"/>
    </location>
</feature>